<dbReference type="EMBL" id="KN406588">
    <property type="protein sequence ID" value="KHG16628.1"/>
    <property type="molecule type" value="Genomic_DNA"/>
</dbReference>
<dbReference type="Proteomes" id="UP000032142">
    <property type="component" value="Unassembled WGS sequence"/>
</dbReference>
<keyword evidence="2" id="KW-1185">Reference proteome</keyword>
<protein>
    <submittedName>
        <fullName evidence="1">Uncharacterized protein</fullName>
    </submittedName>
</protein>
<name>A0A0B0NPZ3_GOSAR</name>
<evidence type="ECO:0000313" key="1">
    <source>
        <dbReference type="EMBL" id="KHG16628.1"/>
    </source>
</evidence>
<organism evidence="1 2">
    <name type="scientific">Gossypium arboreum</name>
    <name type="common">Tree cotton</name>
    <name type="synonym">Gossypium nanking</name>
    <dbReference type="NCBI Taxonomy" id="29729"/>
    <lineage>
        <taxon>Eukaryota</taxon>
        <taxon>Viridiplantae</taxon>
        <taxon>Streptophyta</taxon>
        <taxon>Embryophyta</taxon>
        <taxon>Tracheophyta</taxon>
        <taxon>Spermatophyta</taxon>
        <taxon>Magnoliopsida</taxon>
        <taxon>eudicotyledons</taxon>
        <taxon>Gunneridae</taxon>
        <taxon>Pentapetalae</taxon>
        <taxon>rosids</taxon>
        <taxon>malvids</taxon>
        <taxon>Malvales</taxon>
        <taxon>Malvaceae</taxon>
        <taxon>Malvoideae</taxon>
        <taxon>Gossypium</taxon>
    </lineage>
</organism>
<accession>A0A0B0NPZ3</accession>
<reference evidence="2" key="1">
    <citation type="submission" date="2014-09" db="EMBL/GenBank/DDBJ databases">
        <authorList>
            <person name="Mudge J."/>
            <person name="Ramaraj T."/>
            <person name="Lindquist I.E."/>
            <person name="Bharti A.K."/>
            <person name="Sundararajan A."/>
            <person name="Cameron C.T."/>
            <person name="Woodward J.E."/>
            <person name="May G.D."/>
            <person name="Brubaker C."/>
            <person name="Broadhvest J."/>
            <person name="Wilkins T.A."/>
        </authorList>
    </citation>
    <scope>NUCLEOTIDE SEQUENCE</scope>
    <source>
        <strain evidence="2">cv. AKA8401</strain>
    </source>
</reference>
<proteinExistence type="predicted"/>
<gene>
    <name evidence="1" type="ORF">F383_22288</name>
</gene>
<sequence>MLISKFNAIQSNTLSQLHKRLLNGCCAAVPVCGFGELGVPMMDYPSLLKGPSLLALGMALPEKKTRIYYHSSGLALPKKLKKGDKLTKAILAFALPCLLLLIQPVQGASKTPTLQYGTIGRRNNAPSTHPPPVNDPTRGCNAENGCRQFTLSLENRRGTLVEAVGNVTMAEGTLNHREPGTEAIAAGIATWFLNKTESNSNTYGRLSISQDPISSAAVSSQMLQLQAVSRGIARMGLQVYSSMSTEDNSKIPPADGNIEIKVNSTSNMVDLSPLDTEAEFSMADLRFFTRLEISLGEADIIRVLESAKNILQSTRH</sequence>
<evidence type="ECO:0000313" key="2">
    <source>
        <dbReference type="Proteomes" id="UP000032142"/>
    </source>
</evidence>
<dbReference type="AlphaFoldDB" id="A0A0B0NPZ3"/>